<accession>A0A9Q1JIF0</accession>
<sequence length="454" mass="51096">MIFAVNTLEVSGDNKKTERGRSFVLNQNDCAFKRPTSVYIATTTGEPNEASSDAHTEDYIPLETATPAPTPTSTFPDQCSQPSLQPPNLIEKLNDKEKEAVKEIGFGGFLSLQVDMIPRKSVVWLRISEHDVYMTLAPTKGPLEVTKAKSETNSSTQVDRGEEFKRNFIVFAMSTCINGNQRGELCYLYRVVFKVRTFKRQFPTLRGWTNDKMKSKEEQEFEVSFSNGVLKDRLDETKMPDEAQAIHEEEPSNVTPKPAAEAEHDTVRSKVKALLEDAKKVSNETITNTRVWHGLGLSREENEPTATQIFIREAEHQEKSVAPATRVVIRELDVDVPLRDVQEASHVGIGKAIMEEVSRRLRMRFMQYSTMQVPTEAQGDSVAPVTGIVIRELDANVPMQRHYGGSVNKTNNEVHAIQLHVSANSFVARVIVVDYYSSFSSKECLRDRQVLALR</sequence>
<evidence type="ECO:0000313" key="3">
    <source>
        <dbReference type="Proteomes" id="UP001153076"/>
    </source>
</evidence>
<dbReference type="PANTHER" id="PTHR34835">
    <property type="entry name" value="OS07G0283600 PROTEIN-RELATED"/>
    <property type="match status" value="1"/>
</dbReference>
<organism evidence="2 3">
    <name type="scientific">Carnegiea gigantea</name>
    <dbReference type="NCBI Taxonomy" id="171969"/>
    <lineage>
        <taxon>Eukaryota</taxon>
        <taxon>Viridiplantae</taxon>
        <taxon>Streptophyta</taxon>
        <taxon>Embryophyta</taxon>
        <taxon>Tracheophyta</taxon>
        <taxon>Spermatophyta</taxon>
        <taxon>Magnoliopsida</taxon>
        <taxon>eudicotyledons</taxon>
        <taxon>Gunneridae</taxon>
        <taxon>Pentapetalae</taxon>
        <taxon>Caryophyllales</taxon>
        <taxon>Cactineae</taxon>
        <taxon>Cactaceae</taxon>
        <taxon>Cactoideae</taxon>
        <taxon>Echinocereeae</taxon>
        <taxon>Carnegiea</taxon>
    </lineage>
</organism>
<protein>
    <submittedName>
        <fullName evidence="2">Uncharacterized protein</fullName>
    </submittedName>
</protein>
<evidence type="ECO:0000313" key="2">
    <source>
        <dbReference type="EMBL" id="KAJ8426677.1"/>
    </source>
</evidence>
<gene>
    <name evidence="2" type="ORF">Cgig2_011597</name>
</gene>
<dbReference type="PANTHER" id="PTHR34835:SF34">
    <property type="entry name" value="OS08G0555500 PROTEIN"/>
    <property type="match status" value="1"/>
</dbReference>
<dbReference type="EMBL" id="JAKOGI010001254">
    <property type="protein sequence ID" value="KAJ8426677.1"/>
    <property type="molecule type" value="Genomic_DNA"/>
</dbReference>
<proteinExistence type="predicted"/>
<dbReference type="OrthoDB" id="695277at2759"/>
<name>A0A9Q1JIF0_9CARY</name>
<feature type="region of interest" description="Disordered" evidence="1">
    <location>
        <begin position="245"/>
        <end position="264"/>
    </location>
</feature>
<evidence type="ECO:0000256" key="1">
    <source>
        <dbReference type="SAM" id="MobiDB-lite"/>
    </source>
</evidence>
<dbReference type="AlphaFoldDB" id="A0A9Q1JIF0"/>
<comment type="caution">
    <text evidence="2">The sequence shown here is derived from an EMBL/GenBank/DDBJ whole genome shotgun (WGS) entry which is preliminary data.</text>
</comment>
<dbReference type="Proteomes" id="UP001153076">
    <property type="component" value="Unassembled WGS sequence"/>
</dbReference>
<keyword evidence="3" id="KW-1185">Reference proteome</keyword>
<reference evidence="2" key="1">
    <citation type="submission" date="2022-04" db="EMBL/GenBank/DDBJ databases">
        <title>Carnegiea gigantea Genome sequencing and assembly v2.</title>
        <authorList>
            <person name="Copetti D."/>
            <person name="Sanderson M.J."/>
            <person name="Burquez A."/>
            <person name="Wojciechowski M.F."/>
        </authorList>
    </citation>
    <scope>NUCLEOTIDE SEQUENCE</scope>
    <source>
        <strain evidence="2">SGP5-SGP5p</strain>
        <tissue evidence="2">Aerial part</tissue>
    </source>
</reference>